<evidence type="ECO:0000256" key="1">
    <source>
        <dbReference type="ARBA" id="ARBA00022801"/>
    </source>
</evidence>
<gene>
    <name evidence="4" type="ORF">DN730_10250</name>
</gene>
<dbReference type="Pfam" id="PF07521">
    <property type="entry name" value="RMMBL"/>
    <property type="match status" value="1"/>
</dbReference>
<dbReference type="InterPro" id="IPR050698">
    <property type="entry name" value="MBL"/>
</dbReference>
<dbReference type="Pfam" id="PF10996">
    <property type="entry name" value="Beta-Casp"/>
    <property type="match status" value="1"/>
</dbReference>
<sequence>MYEIKHHGAVNGVTGSCHELILDAQNSVLIDIGMFQGAETSGSGAGAAKLAIEFDVSTVRALVITHVHIDHVGRLPYLLAAGFDGPIFCSVPSAKLLPLVIEDALKVGVTRNRSIIDACLARLVQQIVLLEYGDWHKVELVESRQRLQVMLSPAGHILGSAYVTYRVEDAGDCRNEFRSTDQRWVVVFSGDLGAPYAPLLTAPLPPVRADQLVLESTYGDRNHEDRAHRRERLQASMERALADGGVVLVPAFSIGRTQELLYEIESIIHAQKPPSRQDKTISHTSRGRAVHWSDLDIVVDSPLASKFTTVYRELKPYWDKEATTVLKSDRHPLSFEQLTTINSHEEHIQTVAYLAKQSRPAIVIAASGMCAGGRIVNYLKALLGDHRNDVVFVGYQAQGTPGSEILTYHERPNGYVTLDGERYEINAKVWQIGGYSAHAGQRDLVSFITGMEKRPKQVKLVHGDDKAKKMLQRVLQEAVPESDVVIG</sequence>
<protein>
    <submittedName>
        <fullName evidence="4">MBL fold metallo-hydrolase</fullName>
    </submittedName>
</protein>
<dbReference type="SUPFAM" id="SSF56281">
    <property type="entry name" value="Metallo-hydrolase/oxidoreductase"/>
    <property type="match status" value="1"/>
</dbReference>
<proteinExistence type="predicted"/>
<dbReference type="InterPro" id="IPR001279">
    <property type="entry name" value="Metallo-B-lactamas"/>
</dbReference>
<dbReference type="Pfam" id="PF00753">
    <property type="entry name" value="Lactamase_B"/>
    <property type="match status" value="1"/>
</dbReference>
<organism evidence="4 5">
    <name type="scientific">Marinomonas piezotolerans</name>
    <dbReference type="NCBI Taxonomy" id="2213058"/>
    <lineage>
        <taxon>Bacteria</taxon>
        <taxon>Pseudomonadati</taxon>
        <taxon>Pseudomonadota</taxon>
        <taxon>Gammaproteobacteria</taxon>
        <taxon>Oceanospirillales</taxon>
        <taxon>Oceanospirillaceae</taxon>
        <taxon>Marinomonas</taxon>
    </lineage>
</organism>
<evidence type="ECO:0000259" key="3">
    <source>
        <dbReference type="SMART" id="SM01027"/>
    </source>
</evidence>
<dbReference type="PROSITE" id="PS51257">
    <property type="entry name" value="PROKAR_LIPOPROTEIN"/>
    <property type="match status" value="1"/>
</dbReference>
<dbReference type="RefSeq" id="WP_115468046.1">
    <property type="nucleotide sequence ID" value="NZ_QKRA01000004.1"/>
</dbReference>
<reference evidence="4 5" key="1">
    <citation type="submission" date="2018-06" db="EMBL/GenBank/DDBJ databases">
        <title>Marinomonas sp. YLB-05 draft genome sequence.</title>
        <authorList>
            <person name="Yu L."/>
            <person name="Tang X."/>
        </authorList>
    </citation>
    <scope>NUCLEOTIDE SEQUENCE [LARGE SCALE GENOMIC DNA]</scope>
    <source>
        <strain evidence="4 5">YLB-05</strain>
    </source>
</reference>
<accession>A0A370U8F0</accession>
<evidence type="ECO:0000313" key="5">
    <source>
        <dbReference type="Proteomes" id="UP000254326"/>
    </source>
</evidence>
<dbReference type="SMART" id="SM01027">
    <property type="entry name" value="Beta-Casp"/>
    <property type="match status" value="1"/>
</dbReference>
<dbReference type="PANTHER" id="PTHR11203:SF37">
    <property type="entry name" value="INTEGRATOR COMPLEX SUBUNIT 11"/>
    <property type="match status" value="1"/>
</dbReference>
<dbReference type="GO" id="GO:0004521">
    <property type="term" value="F:RNA endonuclease activity"/>
    <property type="evidence" value="ECO:0007669"/>
    <property type="project" value="TreeGrafter"/>
</dbReference>
<keyword evidence="5" id="KW-1185">Reference proteome</keyword>
<evidence type="ECO:0000313" key="4">
    <source>
        <dbReference type="EMBL" id="RDL44008.1"/>
    </source>
</evidence>
<dbReference type="Gene3D" id="3.40.50.10890">
    <property type="match status" value="1"/>
</dbReference>
<dbReference type="InterPro" id="IPR011108">
    <property type="entry name" value="RMMBL"/>
</dbReference>
<evidence type="ECO:0000259" key="2">
    <source>
        <dbReference type="SMART" id="SM00849"/>
    </source>
</evidence>
<dbReference type="Proteomes" id="UP000254326">
    <property type="component" value="Unassembled WGS sequence"/>
</dbReference>
<feature type="domain" description="Beta-Casp" evidence="3">
    <location>
        <begin position="257"/>
        <end position="405"/>
    </location>
</feature>
<dbReference type="GO" id="GO:0016787">
    <property type="term" value="F:hydrolase activity"/>
    <property type="evidence" value="ECO:0007669"/>
    <property type="project" value="UniProtKB-KW"/>
</dbReference>
<dbReference type="InterPro" id="IPR022712">
    <property type="entry name" value="Beta_Casp"/>
</dbReference>
<keyword evidence="1 4" id="KW-0378">Hydrolase</keyword>
<dbReference type="Gene3D" id="3.60.15.10">
    <property type="entry name" value="Ribonuclease Z/Hydroxyacylglutathione hydrolase-like"/>
    <property type="match status" value="1"/>
</dbReference>
<dbReference type="SMART" id="SM00849">
    <property type="entry name" value="Lactamase_B"/>
    <property type="match status" value="1"/>
</dbReference>
<feature type="domain" description="Metallo-beta-lactamase" evidence="2">
    <location>
        <begin position="14"/>
        <end position="245"/>
    </location>
</feature>
<dbReference type="InterPro" id="IPR036866">
    <property type="entry name" value="RibonucZ/Hydroxyglut_hydro"/>
</dbReference>
<dbReference type="AlphaFoldDB" id="A0A370U8F0"/>
<dbReference type="PANTHER" id="PTHR11203">
    <property type="entry name" value="CLEAVAGE AND POLYADENYLATION SPECIFICITY FACTOR FAMILY MEMBER"/>
    <property type="match status" value="1"/>
</dbReference>
<dbReference type="EMBL" id="QKRA01000004">
    <property type="protein sequence ID" value="RDL44008.1"/>
    <property type="molecule type" value="Genomic_DNA"/>
</dbReference>
<dbReference type="CDD" id="cd16295">
    <property type="entry name" value="TTHA0252-CPSF-like_MBL-fold"/>
    <property type="match status" value="1"/>
</dbReference>
<dbReference type="OrthoDB" id="9803916at2"/>
<name>A0A370U8F0_9GAMM</name>
<comment type="caution">
    <text evidence="4">The sequence shown here is derived from an EMBL/GenBank/DDBJ whole genome shotgun (WGS) entry which is preliminary data.</text>
</comment>